<sequence length="318" mass="35734">MEPREPRRPALQGYFVPVSGALEEEEVDLAALWGVLCRRRRLLAGVTLLAAAAALLAALLLPPVYRAEVLLAPVTDQDQDARLSSLASRFGGLAAMAGVDIGGTESSKAEAVATLTSRSFTEAFIKEEKLLPVLFADEWDTEKRRWKAADPEDRPTLWDAWRRFDEDVRFVEEDRKTGLVTLAVEWTDPELAARWANELVRRVNARLRERAVAEARRSIDYLERELRKTDVVELQQAIYRLIEGQIKTIMLANVREEYAFRVIDPAAPPREKERPRRALIVVGGTLGGGLLALFLAFFLEFLDRQRERADEKDGGAGP</sequence>
<gene>
    <name evidence="8" type="ORF">G3N55_06730</name>
</gene>
<dbReference type="Pfam" id="PF02706">
    <property type="entry name" value="Wzz"/>
    <property type="match status" value="1"/>
</dbReference>
<evidence type="ECO:0000313" key="8">
    <source>
        <dbReference type="EMBL" id="NDY42535.1"/>
    </source>
</evidence>
<comment type="caution">
    <text evidence="8">The sequence shown here is derived from an EMBL/GenBank/DDBJ whole genome shotgun (WGS) entry which is preliminary data.</text>
</comment>
<comment type="subcellular location">
    <subcellularLocation>
        <location evidence="1">Cell membrane</location>
        <topology evidence="1">Multi-pass membrane protein</topology>
    </subcellularLocation>
</comment>
<feature type="domain" description="Polysaccharide chain length determinant N-terminal" evidence="7">
    <location>
        <begin position="25"/>
        <end position="127"/>
    </location>
</feature>
<dbReference type="GO" id="GO:0005886">
    <property type="term" value="C:plasma membrane"/>
    <property type="evidence" value="ECO:0007669"/>
    <property type="project" value="UniProtKB-SubCell"/>
</dbReference>
<organism evidence="8 9">
    <name type="scientific">Dissulfurirhabdus thermomarina</name>
    <dbReference type="NCBI Taxonomy" id="1765737"/>
    <lineage>
        <taxon>Bacteria</taxon>
        <taxon>Deltaproteobacteria</taxon>
        <taxon>Dissulfurirhabdaceae</taxon>
        <taxon>Dissulfurirhabdus</taxon>
    </lineage>
</organism>
<dbReference type="AlphaFoldDB" id="A0A6N9TMR6"/>
<dbReference type="Proteomes" id="UP000469346">
    <property type="component" value="Unassembled WGS sequence"/>
</dbReference>
<evidence type="ECO:0000259" key="7">
    <source>
        <dbReference type="Pfam" id="PF02706"/>
    </source>
</evidence>
<dbReference type="GO" id="GO:0004713">
    <property type="term" value="F:protein tyrosine kinase activity"/>
    <property type="evidence" value="ECO:0007669"/>
    <property type="project" value="TreeGrafter"/>
</dbReference>
<name>A0A6N9TMR6_DISTH</name>
<evidence type="ECO:0000256" key="4">
    <source>
        <dbReference type="ARBA" id="ARBA00022989"/>
    </source>
</evidence>
<accession>A0A6N9TMR6</accession>
<feature type="transmembrane region" description="Helical" evidence="6">
    <location>
        <begin position="278"/>
        <end position="302"/>
    </location>
</feature>
<dbReference type="RefSeq" id="WP_163298673.1">
    <property type="nucleotide sequence ID" value="NZ_JAAGRR010000064.1"/>
</dbReference>
<evidence type="ECO:0000256" key="1">
    <source>
        <dbReference type="ARBA" id="ARBA00004651"/>
    </source>
</evidence>
<keyword evidence="3 6" id="KW-0812">Transmembrane</keyword>
<evidence type="ECO:0000256" key="6">
    <source>
        <dbReference type="SAM" id="Phobius"/>
    </source>
</evidence>
<evidence type="ECO:0000256" key="3">
    <source>
        <dbReference type="ARBA" id="ARBA00022692"/>
    </source>
</evidence>
<dbReference type="InterPro" id="IPR050445">
    <property type="entry name" value="Bact_polysacc_biosynth/exp"/>
</dbReference>
<keyword evidence="2" id="KW-1003">Cell membrane</keyword>
<dbReference type="EMBL" id="JAAGRR010000064">
    <property type="protein sequence ID" value="NDY42535.1"/>
    <property type="molecule type" value="Genomic_DNA"/>
</dbReference>
<dbReference type="InterPro" id="IPR003856">
    <property type="entry name" value="LPS_length_determ_N"/>
</dbReference>
<dbReference type="PANTHER" id="PTHR32309:SF13">
    <property type="entry name" value="FERRIC ENTEROBACTIN TRANSPORT PROTEIN FEPE"/>
    <property type="match status" value="1"/>
</dbReference>
<evidence type="ECO:0000256" key="2">
    <source>
        <dbReference type="ARBA" id="ARBA00022475"/>
    </source>
</evidence>
<dbReference type="PANTHER" id="PTHR32309">
    <property type="entry name" value="TYROSINE-PROTEIN KINASE"/>
    <property type="match status" value="1"/>
</dbReference>
<dbReference type="SUPFAM" id="SSF160355">
    <property type="entry name" value="Bacterial polysaccharide co-polymerase-like"/>
    <property type="match status" value="1"/>
</dbReference>
<evidence type="ECO:0000313" key="9">
    <source>
        <dbReference type="Proteomes" id="UP000469346"/>
    </source>
</evidence>
<reference evidence="8 9" key="1">
    <citation type="submission" date="2020-02" db="EMBL/GenBank/DDBJ databases">
        <title>Comparative genomics of sulfur disproportionating microorganisms.</title>
        <authorList>
            <person name="Ward L.M."/>
            <person name="Bertran E."/>
            <person name="Johnston D.T."/>
        </authorList>
    </citation>
    <scope>NUCLEOTIDE SEQUENCE [LARGE SCALE GENOMIC DNA]</scope>
    <source>
        <strain evidence="8 9">DSM 100025</strain>
    </source>
</reference>
<evidence type="ECO:0000256" key="5">
    <source>
        <dbReference type="ARBA" id="ARBA00023136"/>
    </source>
</evidence>
<feature type="transmembrane region" description="Helical" evidence="6">
    <location>
        <begin position="42"/>
        <end position="65"/>
    </location>
</feature>
<keyword evidence="9" id="KW-1185">Reference proteome</keyword>
<proteinExistence type="predicted"/>
<keyword evidence="4 6" id="KW-1133">Transmembrane helix</keyword>
<keyword evidence="5 6" id="KW-0472">Membrane</keyword>
<protein>
    <recommendedName>
        <fullName evidence="7">Polysaccharide chain length determinant N-terminal domain-containing protein</fullName>
    </recommendedName>
</protein>